<accession>A0A554N7U6</accession>
<dbReference type="AlphaFoldDB" id="A0A554N7U6"/>
<dbReference type="Pfam" id="PF07790">
    <property type="entry name" value="Pilin_N"/>
    <property type="match status" value="1"/>
</dbReference>
<keyword evidence="1" id="KW-0812">Transmembrane</keyword>
<feature type="domain" description="Archaeal Type IV pilin N-terminal" evidence="2">
    <location>
        <begin position="6"/>
        <end position="87"/>
    </location>
</feature>
<keyword evidence="4" id="KW-1185">Reference proteome</keyword>
<name>A0A554N7U6_9EURY</name>
<gene>
    <name evidence="3" type="ORF">DP107_11645</name>
</gene>
<dbReference type="RefSeq" id="WP_144262335.1">
    <property type="nucleotide sequence ID" value="NZ_QMDX01000007.1"/>
</dbReference>
<dbReference type="OrthoDB" id="118020at2157"/>
<dbReference type="InParanoid" id="A0A554N7U6"/>
<evidence type="ECO:0000256" key="1">
    <source>
        <dbReference type="SAM" id="Phobius"/>
    </source>
</evidence>
<keyword evidence="1" id="KW-0472">Membrane</keyword>
<dbReference type="EMBL" id="QMDX01000007">
    <property type="protein sequence ID" value="TSD13477.1"/>
    <property type="molecule type" value="Genomic_DNA"/>
</dbReference>
<dbReference type="InterPro" id="IPR013373">
    <property type="entry name" value="Flagellin/pilin_N_arc"/>
</dbReference>
<evidence type="ECO:0000313" key="4">
    <source>
        <dbReference type="Proteomes" id="UP000319894"/>
    </source>
</evidence>
<evidence type="ECO:0000259" key="2">
    <source>
        <dbReference type="Pfam" id="PF07790"/>
    </source>
</evidence>
<reference evidence="3 4" key="1">
    <citation type="submission" date="2018-06" db="EMBL/GenBank/DDBJ databases">
        <title>Natronomonas sp. F16-60 a new haloarchaeon isolated from a solar saltern of Isla Cristina, Huelva, Spain.</title>
        <authorList>
            <person name="Duran-Viseras A."/>
            <person name="Sanchez-Porro C."/>
            <person name="Ventosa A."/>
        </authorList>
    </citation>
    <scope>NUCLEOTIDE SEQUENCE [LARGE SCALE GENOMIC DNA]</scope>
    <source>
        <strain evidence="3 4">F16-60</strain>
    </source>
</reference>
<keyword evidence="1" id="KW-1133">Transmembrane helix</keyword>
<evidence type="ECO:0000313" key="3">
    <source>
        <dbReference type="EMBL" id="TSD13477.1"/>
    </source>
</evidence>
<proteinExistence type="predicted"/>
<dbReference type="InterPro" id="IPR012859">
    <property type="entry name" value="Pilin_N_archaeal"/>
</dbReference>
<sequence length="198" mass="20991">MSRQDRAVTPVISTILLVAIVVILAAVISVPSFGVAADLREPAPNVADTTGEFVVGSDVDEQVVRITHVAGDDVDISNVEIIIRISGPDVNTEARLVDLPGDGSFDRTLADKNVKKEDNINLINQVGPAFGQAYEGDQVIVVDDDNTWSAGDTIQFSLNGDAANFDESPDPGVDADTLEITIVHTPSNSILAEHTFTP</sequence>
<protein>
    <submittedName>
        <fullName evidence="3">Type IV pilin</fullName>
    </submittedName>
</protein>
<dbReference type="NCBIfam" id="TIGR02537">
    <property type="entry name" value="arch_flag_Nterm"/>
    <property type="match status" value="1"/>
</dbReference>
<organism evidence="3 4">
    <name type="scientific">Haloglomus irregulare</name>
    <dbReference type="NCBI Taxonomy" id="2234134"/>
    <lineage>
        <taxon>Archaea</taxon>
        <taxon>Methanobacteriati</taxon>
        <taxon>Methanobacteriota</taxon>
        <taxon>Stenosarchaea group</taxon>
        <taxon>Halobacteria</taxon>
        <taxon>Halobacteriales</taxon>
        <taxon>Natronomonadaceae</taxon>
        <taxon>Haloglomus</taxon>
    </lineage>
</organism>
<dbReference type="Proteomes" id="UP000319894">
    <property type="component" value="Unassembled WGS sequence"/>
</dbReference>
<feature type="transmembrane region" description="Helical" evidence="1">
    <location>
        <begin position="7"/>
        <end position="30"/>
    </location>
</feature>
<comment type="caution">
    <text evidence="3">The sequence shown here is derived from an EMBL/GenBank/DDBJ whole genome shotgun (WGS) entry which is preliminary data.</text>
</comment>